<dbReference type="EMBL" id="JAHRIQ010081468">
    <property type="protein sequence ID" value="MEQ2247137.1"/>
    <property type="molecule type" value="Genomic_DNA"/>
</dbReference>
<evidence type="ECO:0008006" key="3">
    <source>
        <dbReference type="Google" id="ProtNLM"/>
    </source>
</evidence>
<organism evidence="1 2">
    <name type="scientific">Ilyodon furcidens</name>
    <name type="common">goldbreast splitfin</name>
    <dbReference type="NCBI Taxonomy" id="33524"/>
    <lineage>
        <taxon>Eukaryota</taxon>
        <taxon>Metazoa</taxon>
        <taxon>Chordata</taxon>
        <taxon>Craniata</taxon>
        <taxon>Vertebrata</taxon>
        <taxon>Euteleostomi</taxon>
        <taxon>Actinopterygii</taxon>
        <taxon>Neopterygii</taxon>
        <taxon>Teleostei</taxon>
        <taxon>Neoteleostei</taxon>
        <taxon>Acanthomorphata</taxon>
        <taxon>Ovalentaria</taxon>
        <taxon>Atherinomorphae</taxon>
        <taxon>Cyprinodontiformes</taxon>
        <taxon>Goodeidae</taxon>
        <taxon>Ilyodon</taxon>
    </lineage>
</organism>
<name>A0ABV0URD0_9TELE</name>
<evidence type="ECO:0000313" key="2">
    <source>
        <dbReference type="Proteomes" id="UP001482620"/>
    </source>
</evidence>
<reference evidence="1 2" key="1">
    <citation type="submission" date="2021-06" db="EMBL/GenBank/DDBJ databases">
        <authorList>
            <person name="Palmer J.M."/>
        </authorList>
    </citation>
    <scope>NUCLEOTIDE SEQUENCE [LARGE SCALE GENOMIC DNA]</scope>
    <source>
        <strain evidence="2">if_2019</strain>
        <tissue evidence="1">Muscle</tissue>
    </source>
</reference>
<evidence type="ECO:0000313" key="1">
    <source>
        <dbReference type="EMBL" id="MEQ2247137.1"/>
    </source>
</evidence>
<gene>
    <name evidence="1" type="ORF">ILYODFUR_006116</name>
</gene>
<accession>A0ABV0URD0</accession>
<sequence length="125" mass="15170">MGIRGYGEQLLVLRKFWKTIWLLRKGKQEPSQAEYVLGGELQTWIEDNVGRWKEYFHLNLDDAVLFMLHWSLSFLDGVDDYVKLIFWFYECFQHNSASNIIRGNWRRWEWIPYIPFHGIPYPEVL</sequence>
<protein>
    <recommendedName>
        <fullName evidence="3">Aminotransferase-like plant mobile domain-containing protein</fullName>
    </recommendedName>
</protein>
<dbReference type="Proteomes" id="UP001482620">
    <property type="component" value="Unassembled WGS sequence"/>
</dbReference>
<proteinExistence type="predicted"/>
<keyword evidence="2" id="KW-1185">Reference proteome</keyword>
<comment type="caution">
    <text evidence="1">The sequence shown here is derived from an EMBL/GenBank/DDBJ whole genome shotgun (WGS) entry which is preliminary data.</text>
</comment>